<dbReference type="AlphaFoldDB" id="A0A364NSR4"/>
<dbReference type="Proteomes" id="UP000251075">
    <property type="component" value="Unassembled WGS sequence"/>
</dbReference>
<keyword evidence="2" id="KW-1185">Reference proteome</keyword>
<evidence type="ECO:0000313" key="2">
    <source>
        <dbReference type="Proteomes" id="UP000251075"/>
    </source>
</evidence>
<dbReference type="EMBL" id="PGTO01000039">
    <property type="protein sequence ID" value="RAU20060.1"/>
    <property type="molecule type" value="Genomic_DNA"/>
</dbReference>
<reference evidence="1 2" key="1">
    <citation type="submission" date="2017-11" db="EMBL/GenBank/DDBJ databases">
        <title>Draft genome sequence of magnetotactic bacterium Magnetospirillum kuznetsovii LBB-42.</title>
        <authorList>
            <person name="Grouzdev D.S."/>
            <person name="Rysina M.S."/>
            <person name="Baslerov R.V."/>
            <person name="Koziaeva V."/>
        </authorList>
    </citation>
    <scope>NUCLEOTIDE SEQUENCE [LARGE SCALE GENOMIC DNA]</scope>
    <source>
        <strain evidence="1 2">LBB-42</strain>
    </source>
</reference>
<gene>
    <name evidence="1" type="ORF">CU669_20335</name>
</gene>
<proteinExistence type="predicted"/>
<dbReference type="RefSeq" id="WP_112147421.1">
    <property type="nucleotide sequence ID" value="NZ_PGTO01000039.1"/>
</dbReference>
<organism evidence="1 2">
    <name type="scientific">Paramagnetospirillum kuznetsovii</name>
    <dbReference type="NCBI Taxonomy" id="2053833"/>
    <lineage>
        <taxon>Bacteria</taxon>
        <taxon>Pseudomonadati</taxon>
        <taxon>Pseudomonadota</taxon>
        <taxon>Alphaproteobacteria</taxon>
        <taxon>Rhodospirillales</taxon>
        <taxon>Magnetospirillaceae</taxon>
        <taxon>Paramagnetospirillum</taxon>
    </lineage>
</organism>
<evidence type="ECO:0000313" key="1">
    <source>
        <dbReference type="EMBL" id="RAU20060.1"/>
    </source>
</evidence>
<accession>A0A364NSR4</accession>
<comment type="caution">
    <text evidence="1">The sequence shown here is derived from an EMBL/GenBank/DDBJ whole genome shotgun (WGS) entry which is preliminary data.</text>
</comment>
<name>A0A364NSR4_9PROT</name>
<sequence>MPYVVRDEEGRITGLLAQPAEGGEELLPKDHPDVIAFLDGGIAQPQASLAASDSGMARVTEDLIDLLIANNLINFTELPAEAQRKLLTRRSMRTGDALNLGLVGRGEVI</sequence>
<protein>
    <submittedName>
        <fullName evidence="1">Uncharacterized protein</fullName>
    </submittedName>
</protein>
<dbReference type="OrthoDB" id="8527830at2"/>